<name>A0A8B7N0A3_HYAAZ</name>
<sequence>MSKKPKNAERMANNNSDDDSTADELPDIDAGNCFKKMKRTEFACEAPMMQSPSQSDQKESQTSKASDDQVYNTSPVLKPEKVSKTDPHAFPLRKKRLCKPWDENSVTLPSKSDGKTSIFTRIPTVSSAGSSRDTAEETSARYYNNYIQFKRRIADYDSREQFTDTDSDDCSFEHCKREADRRRRRLMDKEGRLCEWMRHVVADIDSALKELDDCCDDLPREDFTRKDDFTRKPTFSLEGSSRDTAEETSARYYQYLRCKRLLAITDYELRKPFTDTDSDDTTRGKNIEHYKREADGRYRCWMDKEVILYERMRESVYGVDLALKMTNFAEASLSKKESVKEDDPVPSSAFTNPMATAAGASIPLPPSVTTKCASASLFPFSGSTRPYVSSSLKSINMQGSSSIANPTAAGVAGPSNNNSAQNDLRRDVSGPPTAAGTSFVVFNSKASSSSGNDFEISCPICCDTLMDIKERREHLVSTVCGHVFCEVCLDEAVRRTQQCPTCRRRLTKRQFHKLFI</sequence>
<reference evidence="8" key="1">
    <citation type="submission" date="2025-08" db="UniProtKB">
        <authorList>
            <consortium name="RefSeq"/>
        </authorList>
    </citation>
    <scope>IDENTIFICATION</scope>
    <source>
        <tissue evidence="8">Whole organism</tissue>
    </source>
</reference>
<keyword evidence="2 4" id="KW-0863">Zinc-finger</keyword>
<feature type="domain" description="RING-type" evidence="6">
    <location>
        <begin position="458"/>
        <end position="503"/>
    </location>
</feature>
<dbReference type="InterPro" id="IPR013083">
    <property type="entry name" value="Znf_RING/FYVE/PHD"/>
</dbReference>
<gene>
    <name evidence="8" type="primary">LOC108665045</name>
</gene>
<evidence type="ECO:0000313" key="7">
    <source>
        <dbReference type="Proteomes" id="UP000694843"/>
    </source>
</evidence>
<dbReference type="Gene3D" id="3.30.40.10">
    <property type="entry name" value="Zinc/RING finger domain, C3HC4 (zinc finger)"/>
    <property type="match status" value="1"/>
</dbReference>
<dbReference type="GO" id="GO:0008270">
    <property type="term" value="F:zinc ion binding"/>
    <property type="evidence" value="ECO:0007669"/>
    <property type="project" value="UniProtKB-KW"/>
</dbReference>
<dbReference type="InterPro" id="IPR017907">
    <property type="entry name" value="Znf_RING_CS"/>
</dbReference>
<accession>A0A8B7N0A3</accession>
<feature type="region of interest" description="Disordered" evidence="5">
    <location>
        <begin position="1"/>
        <end position="29"/>
    </location>
</feature>
<feature type="compositionally biased region" description="Acidic residues" evidence="5">
    <location>
        <begin position="16"/>
        <end position="27"/>
    </location>
</feature>
<dbReference type="PANTHER" id="PTHR23041">
    <property type="entry name" value="RING FINGER DOMAIN-CONTAINING"/>
    <property type="match status" value="1"/>
</dbReference>
<dbReference type="PANTHER" id="PTHR23041:SF78">
    <property type="entry name" value="E3 UBIQUITIN-PROTEIN LIGASE RNF4"/>
    <property type="match status" value="1"/>
</dbReference>
<proteinExistence type="predicted"/>
<evidence type="ECO:0000259" key="6">
    <source>
        <dbReference type="PROSITE" id="PS50089"/>
    </source>
</evidence>
<dbReference type="RefSeq" id="XP_018007251.1">
    <property type="nucleotide sequence ID" value="XM_018151762.2"/>
</dbReference>
<dbReference type="GeneID" id="108665045"/>
<feature type="region of interest" description="Disordered" evidence="5">
    <location>
        <begin position="44"/>
        <end position="89"/>
    </location>
</feature>
<dbReference type="PROSITE" id="PS50089">
    <property type="entry name" value="ZF_RING_2"/>
    <property type="match status" value="1"/>
</dbReference>
<evidence type="ECO:0000256" key="2">
    <source>
        <dbReference type="ARBA" id="ARBA00022771"/>
    </source>
</evidence>
<dbReference type="PROSITE" id="PS00518">
    <property type="entry name" value="ZF_RING_1"/>
    <property type="match status" value="1"/>
</dbReference>
<feature type="compositionally biased region" description="Basic and acidic residues" evidence="5">
    <location>
        <begin position="78"/>
        <end position="87"/>
    </location>
</feature>
<dbReference type="AlphaFoldDB" id="A0A8B7N0A3"/>
<dbReference type="KEGG" id="hazt:108665045"/>
<evidence type="ECO:0000256" key="5">
    <source>
        <dbReference type="SAM" id="MobiDB-lite"/>
    </source>
</evidence>
<dbReference type="OrthoDB" id="6359588at2759"/>
<protein>
    <submittedName>
        <fullName evidence="8">Uncharacterized protein LOC108665045</fullName>
    </submittedName>
</protein>
<evidence type="ECO:0000256" key="1">
    <source>
        <dbReference type="ARBA" id="ARBA00022723"/>
    </source>
</evidence>
<dbReference type="GO" id="GO:0045944">
    <property type="term" value="P:positive regulation of transcription by RNA polymerase II"/>
    <property type="evidence" value="ECO:0007669"/>
    <property type="project" value="TreeGrafter"/>
</dbReference>
<evidence type="ECO:0000313" key="8">
    <source>
        <dbReference type="RefSeq" id="XP_018007251.1"/>
    </source>
</evidence>
<keyword evidence="3" id="KW-0862">Zinc</keyword>
<dbReference type="InterPro" id="IPR001841">
    <property type="entry name" value="Znf_RING"/>
</dbReference>
<organism evidence="7 8">
    <name type="scientific">Hyalella azteca</name>
    <name type="common">Amphipod</name>
    <dbReference type="NCBI Taxonomy" id="294128"/>
    <lineage>
        <taxon>Eukaryota</taxon>
        <taxon>Metazoa</taxon>
        <taxon>Ecdysozoa</taxon>
        <taxon>Arthropoda</taxon>
        <taxon>Crustacea</taxon>
        <taxon>Multicrustacea</taxon>
        <taxon>Malacostraca</taxon>
        <taxon>Eumalacostraca</taxon>
        <taxon>Peracarida</taxon>
        <taxon>Amphipoda</taxon>
        <taxon>Senticaudata</taxon>
        <taxon>Talitrida</taxon>
        <taxon>Talitroidea</taxon>
        <taxon>Hyalellidae</taxon>
        <taxon>Hyalella</taxon>
    </lineage>
</organism>
<dbReference type="Proteomes" id="UP000694843">
    <property type="component" value="Unplaced"/>
</dbReference>
<feature type="region of interest" description="Disordered" evidence="5">
    <location>
        <begin position="405"/>
        <end position="430"/>
    </location>
</feature>
<feature type="compositionally biased region" description="Basic and acidic residues" evidence="5">
    <location>
        <begin position="56"/>
        <end position="67"/>
    </location>
</feature>
<dbReference type="Pfam" id="PF13639">
    <property type="entry name" value="zf-RING_2"/>
    <property type="match status" value="1"/>
</dbReference>
<evidence type="ECO:0000256" key="4">
    <source>
        <dbReference type="PROSITE-ProRule" id="PRU00175"/>
    </source>
</evidence>
<dbReference type="InterPro" id="IPR047134">
    <property type="entry name" value="RNF4"/>
</dbReference>
<dbReference type="SUPFAM" id="SSF57850">
    <property type="entry name" value="RING/U-box"/>
    <property type="match status" value="1"/>
</dbReference>
<evidence type="ECO:0000256" key="3">
    <source>
        <dbReference type="ARBA" id="ARBA00022833"/>
    </source>
</evidence>
<keyword evidence="7" id="KW-1185">Reference proteome</keyword>
<keyword evidence="1" id="KW-0479">Metal-binding</keyword>
<dbReference type="SMART" id="SM00184">
    <property type="entry name" value="RING"/>
    <property type="match status" value="1"/>
</dbReference>